<organism evidence="1">
    <name type="scientific">Saccharomyces cerevisiae (strain Lalvin EC1118 / Prise de mousse)</name>
    <name type="common">Baker's yeast</name>
    <dbReference type="NCBI Taxonomy" id="643680"/>
    <lineage>
        <taxon>Eukaryota</taxon>
        <taxon>Fungi</taxon>
        <taxon>Dikarya</taxon>
        <taxon>Ascomycota</taxon>
        <taxon>Saccharomycotina</taxon>
        <taxon>Saccharomycetes</taxon>
        <taxon>Saccharomycetales</taxon>
        <taxon>Saccharomycetaceae</taxon>
        <taxon>Saccharomyces</taxon>
    </lineage>
</organism>
<proteinExistence type="predicted"/>
<sequence length="58" mass="6772">MDRIIRGKRDHILHCPLAAYSSNPRKYPYVKNSLRQDSLWSRGSATFPVTLWSKVILK</sequence>
<dbReference type="HOGENOM" id="CLU_2980859_0_0_1"/>
<name>C8Z9L5_YEAS8</name>
<protein>
    <submittedName>
        <fullName evidence="1">EC1118_1H13_0320p</fullName>
    </submittedName>
</protein>
<dbReference type="AlphaFoldDB" id="C8Z9L5"/>
<gene>
    <name evidence="1" type="ORF">EC1118_1H13_0320g</name>
</gene>
<reference evidence="1" key="1">
    <citation type="journal article" date="2009" name="Proc. Natl. Acad. Sci. U.S.A.">
        <title>Eukaryote-to-eukaryote gene transfer events revealed by the genome sequence of the wine yeast Saccharomyces cerevisiae EC1118.</title>
        <authorList>
            <person name="Novo M."/>
            <person name="Bigey F."/>
            <person name="Beyne E."/>
            <person name="Galeote V."/>
            <person name="Gavory F."/>
            <person name="Mallet S."/>
            <person name="Cambot B."/>
            <person name="Legras J.L."/>
            <person name="Wincker P."/>
            <person name="Casaregola S."/>
            <person name="Dequin S."/>
        </authorList>
    </citation>
    <scope>NUCLEOTIDE SEQUENCE [LARGE SCALE GENOMIC DNA]</scope>
    <source>
        <strain evidence="1">Lalvin EC1118</strain>
        <strain>Lalvin EC1118 / Prise de mousse</strain>
    </source>
</reference>
<evidence type="ECO:0000313" key="1">
    <source>
        <dbReference type="EMBL" id="CAY80081.1"/>
    </source>
</evidence>
<dbReference type="EMBL" id="FN393071">
    <property type="protein sequence ID" value="CAY80081.1"/>
    <property type="molecule type" value="Genomic_DNA"/>
</dbReference>
<accession>C8Z9L5</accession>